<accession>A0A7G9R661</accession>
<evidence type="ECO:0000313" key="12">
    <source>
        <dbReference type="Proteomes" id="UP000515976"/>
    </source>
</evidence>
<dbReference type="SUPFAM" id="SSF54292">
    <property type="entry name" value="2Fe-2S ferredoxin-like"/>
    <property type="match status" value="1"/>
</dbReference>
<dbReference type="InterPro" id="IPR008333">
    <property type="entry name" value="Cbr1-like_FAD-bd_dom"/>
</dbReference>
<gene>
    <name evidence="11" type="ORF">H9L10_13240</name>
</gene>
<evidence type="ECO:0000256" key="3">
    <source>
        <dbReference type="ARBA" id="ARBA00022714"/>
    </source>
</evidence>
<dbReference type="InterPro" id="IPR012675">
    <property type="entry name" value="Beta-grasp_dom_sf"/>
</dbReference>
<keyword evidence="2" id="KW-0285">Flavoprotein</keyword>
<evidence type="ECO:0000256" key="2">
    <source>
        <dbReference type="ARBA" id="ARBA00022630"/>
    </source>
</evidence>
<name>A0A7G9R661_9MICO</name>
<evidence type="ECO:0000259" key="9">
    <source>
        <dbReference type="PROSITE" id="PS51085"/>
    </source>
</evidence>
<keyword evidence="3" id="KW-0001">2Fe-2S</keyword>
<dbReference type="Gene3D" id="3.10.20.30">
    <property type="match status" value="1"/>
</dbReference>
<protein>
    <submittedName>
        <fullName evidence="11">Ferredoxin reductase</fullName>
    </submittedName>
</protein>
<keyword evidence="12" id="KW-1185">Reference proteome</keyword>
<dbReference type="GO" id="GO:0046872">
    <property type="term" value="F:metal ion binding"/>
    <property type="evidence" value="ECO:0007669"/>
    <property type="project" value="UniProtKB-KW"/>
</dbReference>
<dbReference type="GO" id="GO:0016491">
    <property type="term" value="F:oxidoreductase activity"/>
    <property type="evidence" value="ECO:0007669"/>
    <property type="project" value="UniProtKB-KW"/>
</dbReference>
<evidence type="ECO:0000313" key="11">
    <source>
        <dbReference type="EMBL" id="QNN51086.1"/>
    </source>
</evidence>
<feature type="domain" description="2Fe-2S ferredoxin-type" evidence="9">
    <location>
        <begin position="244"/>
        <end position="329"/>
    </location>
</feature>
<dbReference type="InterPro" id="IPR050415">
    <property type="entry name" value="MRET"/>
</dbReference>
<comment type="cofactor">
    <cofactor evidence="1">
        <name>FAD</name>
        <dbReference type="ChEBI" id="CHEBI:57692"/>
    </cofactor>
</comment>
<keyword evidence="7" id="KW-0408">Iron</keyword>
<dbReference type="InterPro" id="IPR036010">
    <property type="entry name" value="2Fe-2S_ferredoxin-like_sf"/>
</dbReference>
<evidence type="ECO:0000256" key="8">
    <source>
        <dbReference type="ARBA" id="ARBA00023014"/>
    </source>
</evidence>
<dbReference type="Pfam" id="PF00970">
    <property type="entry name" value="FAD_binding_6"/>
    <property type="match status" value="1"/>
</dbReference>
<dbReference type="AlphaFoldDB" id="A0A7G9R661"/>
<sequence>MRAGADLRGRIVEIRPETDDAATVVIRPGRGWAGHVPGQYIRIGIDIDGVRHWRAYSLTHRADGSAAAGIPAGCVAITTKAIPDGKVSTHLVRRARPGTLVMLDQATGGFTLPVPAPAKVLFLTAGSGITPVIGMLRNHLPELTDVAHVHCAPSEHEVIFHRELTEHHDAGRVALSLNLDDVHGVLELGRLDTLVPDWRERETWLCGPTALLDAAEKHWADTGVPDRLHVERFRPTVVEPGEGGSVTFARSEQVVEADGATPILDAGEAAGVLMPSGCRMGICYGCVVPMRGGAVRDLRTGEVTVHESDEPLPVQTCINAVAGACEFDL</sequence>
<dbReference type="InterPro" id="IPR001041">
    <property type="entry name" value="2Fe-2S_ferredoxin-type"/>
</dbReference>
<dbReference type="KEGG" id="pei:H9L10_13240"/>
<feature type="domain" description="FAD-binding FR-type" evidence="10">
    <location>
        <begin position="4"/>
        <end position="113"/>
    </location>
</feature>
<dbReference type="InterPro" id="IPR017938">
    <property type="entry name" value="Riboflavin_synthase-like_b-brl"/>
</dbReference>
<dbReference type="GO" id="GO:0051537">
    <property type="term" value="F:2 iron, 2 sulfur cluster binding"/>
    <property type="evidence" value="ECO:0007669"/>
    <property type="project" value="UniProtKB-KW"/>
</dbReference>
<evidence type="ECO:0000256" key="6">
    <source>
        <dbReference type="ARBA" id="ARBA00023002"/>
    </source>
</evidence>
<dbReference type="PANTHER" id="PTHR47354">
    <property type="entry name" value="NADH OXIDOREDUCTASE HCR"/>
    <property type="match status" value="1"/>
</dbReference>
<dbReference type="PROSITE" id="PS51085">
    <property type="entry name" value="2FE2S_FER_2"/>
    <property type="match status" value="1"/>
</dbReference>
<evidence type="ECO:0000259" key="10">
    <source>
        <dbReference type="PROSITE" id="PS51384"/>
    </source>
</evidence>
<dbReference type="CDD" id="cd00207">
    <property type="entry name" value="fer2"/>
    <property type="match status" value="1"/>
</dbReference>
<dbReference type="EMBL" id="CP060712">
    <property type="protein sequence ID" value="QNN51086.1"/>
    <property type="molecule type" value="Genomic_DNA"/>
</dbReference>
<dbReference type="PROSITE" id="PS51384">
    <property type="entry name" value="FAD_FR"/>
    <property type="match status" value="1"/>
</dbReference>
<dbReference type="Pfam" id="PF00111">
    <property type="entry name" value="Fer2"/>
    <property type="match status" value="1"/>
</dbReference>
<dbReference type="Gene3D" id="3.40.50.80">
    <property type="entry name" value="Nucleotide-binding domain of ferredoxin-NADP reductase (FNR) module"/>
    <property type="match status" value="1"/>
</dbReference>
<reference evidence="11 12" key="1">
    <citation type="submission" date="2020-08" db="EMBL/GenBank/DDBJ databases">
        <title>Genome sequence of Phycicoccus endophyticus JCM 31784T.</title>
        <authorList>
            <person name="Hyun D.-W."/>
            <person name="Bae J.-W."/>
        </authorList>
    </citation>
    <scope>NUCLEOTIDE SEQUENCE [LARGE SCALE GENOMIC DNA]</scope>
    <source>
        <strain evidence="11 12">JCM 31784</strain>
    </source>
</reference>
<evidence type="ECO:0000256" key="7">
    <source>
        <dbReference type="ARBA" id="ARBA00023004"/>
    </source>
</evidence>
<dbReference type="SUPFAM" id="SSF63380">
    <property type="entry name" value="Riboflavin synthase domain-like"/>
    <property type="match status" value="1"/>
</dbReference>
<evidence type="ECO:0000256" key="1">
    <source>
        <dbReference type="ARBA" id="ARBA00001974"/>
    </source>
</evidence>
<dbReference type="InterPro" id="IPR017927">
    <property type="entry name" value="FAD-bd_FR_type"/>
</dbReference>
<evidence type="ECO:0000256" key="4">
    <source>
        <dbReference type="ARBA" id="ARBA00022723"/>
    </source>
</evidence>
<dbReference type="CDD" id="cd06216">
    <property type="entry name" value="FNR_iron_sulfur_binding_2"/>
    <property type="match status" value="1"/>
</dbReference>
<dbReference type="Gene3D" id="2.40.30.10">
    <property type="entry name" value="Translation factors"/>
    <property type="match status" value="1"/>
</dbReference>
<proteinExistence type="predicted"/>
<dbReference type="SUPFAM" id="SSF52343">
    <property type="entry name" value="Ferredoxin reductase-like, C-terminal NADP-linked domain"/>
    <property type="match status" value="1"/>
</dbReference>
<keyword evidence="6" id="KW-0560">Oxidoreductase</keyword>
<dbReference type="InterPro" id="IPR039261">
    <property type="entry name" value="FNR_nucleotide-bd"/>
</dbReference>
<dbReference type="Proteomes" id="UP000515976">
    <property type="component" value="Chromosome"/>
</dbReference>
<organism evidence="11 12">
    <name type="scientific">Phycicoccus endophyticus</name>
    <dbReference type="NCBI Taxonomy" id="1690220"/>
    <lineage>
        <taxon>Bacteria</taxon>
        <taxon>Bacillati</taxon>
        <taxon>Actinomycetota</taxon>
        <taxon>Actinomycetes</taxon>
        <taxon>Micrococcales</taxon>
        <taxon>Intrasporangiaceae</taxon>
        <taxon>Phycicoccus</taxon>
    </lineage>
</organism>
<keyword evidence="4" id="KW-0479">Metal-binding</keyword>
<keyword evidence="5" id="KW-0274">FAD</keyword>
<evidence type="ECO:0000256" key="5">
    <source>
        <dbReference type="ARBA" id="ARBA00022827"/>
    </source>
</evidence>
<keyword evidence="8" id="KW-0411">Iron-sulfur</keyword>
<dbReference type="PANTHER" id="PTHR47354:SF6">
    <property type="entry name" value="NADH OXIDOREDUCTASE HCR"/>
    <property type="match status" value="1"/>
</dbReference>